<sequence>MSTSGDDGAPDGLITLWRDAGSASTGPAAPAVDAGGGVRLGAGRRYTVTGHFAGAATGPARYLRQASFDGPRTPRWTTAFDRAGTERIWPAVRDLPGIVATLAGRADDGATVMYLLAETVEALDAATGRVLSTSLLPGEDPALLTGPDRVEVHRLMHAVLPTDIPGAQHAVLPTAGPA</sequence>
<dbReference type="AlphaFoldDB" id="A0A1S1R292"/>
<accession>A0A1S1R292</accession>
<evidence type="ECO:0000313" key="2">
    <source>
        <dbReference type="Proteomes" id="UP000179769"/>
    </source>
</evidence>
<dbReference type="Proteomes" id="UP000179769">
    <property type="component" value="Unassembled WGS sequence"/>
</dbReference>
<dbReference type="RefSeq" id="WP_071061199.1">
    <property type="nucleotide sequence ID" value="NZ_MAXA01000093.1"/>
</dbReference>
<dbReference type="EMBL" id="MAXA01000093">
    <property type="protein sequence ID" value="OHV39645.1"/>
    <property type="molecule type" value="Genomic_DNA"/>
</dbReference>
<gene>
    <name evidence="1" type="ORF">BBK14_32900</name>
</gene>
<comment type="caution">
    <text evidence="1">The sequence shown here is derived from an EMBL/GenBank/DDBJ whole genome shotgun (WGS) entry which is preliminary data.</text>
</comment>
<evidence type="ECO:0000313" key="1">
    <source>
        <dbReference type="EMBL" id="OHV39645.1"/>
    </source>
</evidence>
<keyword evidence="2" id="KW-1185">Reference proteome</keyword>
<protein>
    <submittedName>
        <fullName evidence="1">Uncharacterized protein</fullName>
    </submittedName>
</protein>
<name>A0A1S1R292_9ACTN</name>
<organism evidence="1 2">
    <name type="scientific">Parafrankia soli</name>
    <dbReference type="NCBI Taxonomy" id="2599596"/>
    <lineage>
        <taxon>Bacteria</taxon>
        <taxon>Bacillati</taxon>
        <taxon>Actinomycetota</taxon>
        <taxon>Actinomycetes</taxon>
        <taxon>Frankiales</taxon>
        <taxon>Frankiaceae</taxon>
        <taxon>Parafrankia</taxon>
    </lineage>
</organism>
<proteinExistence type="predicted"/>
<reference evidence="2" key="1">
    <citation type="submission" date="2016-07" db="EMBL/GenBank/DDBJ databases">
        <title>Frankia sp. NRRL B-16219 Genome sequencing.</title>
        <authorList>
            <person name="Ghodhbane-Gtari F."/>
            <person name="Swanson E."/>
            <person name="Gueddou A."/>
            <person name="Louati M."/>
            <person name="Nouioui I."/>
            <person name="Hezbri K."/>
            <person name="Abebe-Akele F."/>
            <person name="Simpson S."/>
            <person name="Morris K."/>
            <person name="Thomas K."/>
            <person name="Gtari M."/>
            <person name="Tisa L.S."/>
        </authorList>
    </citation>
    <scope>NUCLEOTIDE SEQUENCE [LARGE SCALE GENOMIC DNA]</scope>
    <source>
        <strain evidence="2">NRRL B-16219</strain>
    </source>
</reference>